<gene>
    <name evidence="2" type="ORF">H6H00_30850</name>
</gene>
<feature type="region of interest" description="Disordered" evidence="1">
    <location>
        <begin position="1"/>
        <end position="31"/>
    </location>
</feature>
<dbReference type="PANTHER" id="PTHR33973:SF4">
    <property type="entry name" value="OS07G0153300 PROTEIN"/>
    <property type="match status" value="1"/>
</dbReference>
<dbReference type="EMBL" id="CP060131">
    <property type="protein sequence ID" value="QNG55970.1"/>
    <property type="molecule type" value="Genomic_DNA"/>
</dbReference>
<dbReference type="AlphaFoldDB" id="A0A7G7MT59"/>
<protein>
    <submittedName>
        <fullName evidence="2">DUF1365 domain-containing protein</fullName>
    </submittedName>
</protein>
<name>A0A7G7MT59_9PSEU</name>
<organism evidence="2 3">
    <name type="scientific">Pseudonocardia petroleophila</name>
    <dbReference type="NCBI Taxonomy" id="37331"/>
    <lineage>
        <taxon>Bacteria</taxon>
        <taxon>Bacillati</taxon>
        <taxon>Actinomycetota</taxon>
        <taxon>Actinomycetes</taxon>
        <taxon>Pseudonocardiales</taxon>
        <taxon>Pseudonocardiaceae</taxon>
        <taxon>Pseudonocardia</taxon>
    </lineage>
</organism>
<dbReference type="KEGG" id="ppel:H6H00_30850"/>
<evidence type="ECO:0000313" key="3">
    <source>
        <dbReference type="Proteomes" id="UP000515728"/>
    </source>
</evidence>
<feature type="compositionally biased region" description="Basic residues" evidence="1">
    <location>
        <begin position="1"/>
        <end position="15"/>
    </location>
</feature>
<dbReference type="PANTHER" id="PTHR33973">
    <property type="entry name" value="OS07G0153300 PROTEIN"/>
    <property type="match status" value="1"/>
</dbReference>
<proteinExistence type="predicted"/>
<evidence type="ECO:0000313" key="2">
    <source>
        <dbReference type="EMBL" id="QNG55970.1"/>
    </source>
</evidence>
<reference evidence="2 3" key="1">
    <citation type="submission" date="2020-08" db="EMBL/GenBank/DDBJ databases">
        <authorList>
            <person name="Mo P."/>
        </authorList>
    </citation>
    <scope>NUCLEOTIDE SEQUENCE [LARGE SCALE GENOMIC DNA]</scope>
    <source>
        <strain evidence="2 3">CGMCC 4.1532</strain>
    </source>
</reference>
<keyword evidence="3" id="KW-1185">Reference proteome</keyword>
<evidence type="ECO:0000256" key="1">
    <source>
        <dbReference type="SAM" id="MobiDB-lite"/>
    </source>
</evidence>
<accession>A0A7G7MT59</accession>
<dbReference type="InterPro" id="IPR010775">
    <property type="entry name" value="DUF1365"/>
</dbReference>
<dbReference type="Proteomes" id="UP000515728">
    <property type="component" value="Chromosome"/>
</dbReference>
<dbReference type="Pfam" id="PF07103">
    <property type="entry name" value="DUF1365"/>
    <property type="match status" value="1"/>
</dbReference>
<sequence>MGIPRGRVRRGRARGRQPGGGLVTSPQQESSRQEIVRAPVVVPSLYDAEVRHVRRKAVQRSFGHAVYLWLVDVDALPELPRWLRPFARFEARDHLGDPDRTIRQNLDAWLATQGVDLRGGQVLMLANARVLGYVFNPISVYWCHRPDGALECVVAEVHNTYGERHCYLLRTDDAGRAETGKDFYVSPFLTVEGTYRMTLPLPGDRLAVTVALRQDDATALTATVVGTRRPATPAALARMLVRRPFMTHRTSALIRRHGITLWLKRLPVVRRPQHVPQEGVQ</sequence>